<name>A0A7J0BG45_9BACT</name>
<evidence type="ECO:0000313" key="1">
    <source>
        <dbReference type="EMBL" id="GFM32626.1"/>
    </source>
</evidence>
<evidence type="ECO:0008006" key="3">
    <source>
        <dbReference type="Google" id="ProtNLM"/>
    </source>
</evidence>
<dbReference type="Proteomes" id="UP000503840">
    <property type="component" value="Unassembled WGS sequence"/>
</dbReference>
<dbReference type="SUPFAM" id="SSF53850">
    <property type="entry name" value="Periplasmic binding protein-like II"/>
    <property type="match status" value="1"/>
</dbReference>
<evidence type="ECO:0000313" key="2">
    <source>
        <dbReference type="Proteomes" id="UP000503840"/>
    </source>
</evidence>
<dbReference type="Gene3D" id="3.40.190.10">
    <property type="entry name" value="Periplasmic binding protein-like II"/>
    <property type="match status" value="2"/>
</dbReference>
<accession>A0A7J0BG45</accession>
<protein>
    <recommendedName>
        <fullName evidence="3">Solute-binding protein family 3/N-terminal domain-containing protein</fullName>
    </recommendedName>
</protein>
<comment type="caution">
    <text evidence="1">The sequence shown here is derived from an EMBL/GenBank/DDBJ whole genome shotgun (WGS) entry which is preliminary data.</text>
</comment>
<sequence>MQEFGPAARIIHRAFELGGITVQFRFFPWKRCEAMLDGGIAFASFPYPISERHKRRWNFSQPLFRGETHAFFMEQRFPGFEYHGIKSLRGYTVAGSLGDFLTDRLYTAAVDVDLAPDEECSFKKLYSARSDILLTDRNVGWYLIHKYFPQQESLFQMSRNTVITMEYALAVSRSYPDAGRLLDIFNAGLAELKRNGEFDSIWNESFCPAEDVRKGASLYGSGRGKLARADF</sequence>
<gene>
    <name evidence="1" type="ORF">DSM101010T_09910</name>
</gene>
<reference evidence="1 2" key="1">
    <citation type="submission" date="2020-05" db="EMBL/GenBank/DDBJ databases">
        <title>Draft genome sequence of Desulfovibrio sp. strain HN2T.</title>
        <authorList>
            <person name="Ueno A."/>
            <person name="Tamazawa S."/>
            <person name="Tamamura S."/>
            <person name="Murakami T."/>
            <person name="Kiyama T."/>
            <person name="Inomata H."/>
            <person name="Amano Y."/>
            <person name="Miyakawa K."/>
            <person name="Tamaki H."/>
            <person name="Naganuma T."/>
            <person name="Kaneko K."/>
        </authorList>
    </citation>
    <scope>NUCLEOTIDE SEQUENCE [LARGE SCALE GENOMIC DNA]</scope>
    <source>
        <strain evidence="1 2">HN2</strain>
    </source>
</reference>
<keyword evidence="2" id="KW-1185">Reference proteome</keyword>
<dbReference type="RefSeq" id="WP_269890677.1">
    <property type="nucleotide sequence ID" value="NZ_CP087381.1"/>
</dbReference>
<proteinExistence type="predicted"/>
<organism evidence="1 2">
    <name type="scientific">Desulfovibrio subterraneus</name>
    <dbReference type="NCBI Taxonomy" id="2718620"/>
    <lineage>
        <taxon>Bacteria</taxon>
        <taxon>Pseudomonadati</taxon>
        <taxon>Thermodesulfobacteriota</taxon>
        <taxon>Desulfovibrionia</taxon>
        <taxon>Desulfovibrionales</taxon>
        <taxon>Desulfovibrionaceae</taxon>
        <taxon>Desulfovibrio</taxon>
    </lineage>
</organism>
<dbReference type="EMBL" id="BLVO01000012">
    <property type="protein sequence ID" value="GFM32626.1"/>
    <property type="molecule type" value="Genomic_DNA"/>
</dbReference>
<dbReference type="AlphaFoldDB" id="A0A7J0BG45"/>